<sequence>MPQRIVSLQPALTEVVCALGECQRLVGVDRYSSWPAEVIAALPVVGGGLDPSLEAIVALQPDVVLLTRAAPIRQRLEALGVRTLALDAENQAGVERMVHSLALLLGKPRAGERLWQRVQASIDATARALPADIRGVRVYVEVSRGPYAAGTSSYIGEILTRMGAVNIVSPDMGAFPLVSPEFVLRSAPQVMIQGDADTPRPPGWEGLEAVQAQRICRFAPEQVNILLRPGPRMDEAAQLLAQCLLEKAPRHAPASD</sequence>
<dbReference type="NCBIfam" id="NF038402">
    <property type="entry name" value="TroA_like"/>
    <property type="match status" value="1"/>
</dbReference>
<keyword evidence="4" id="KW-1185">Reference proteome</keyword>
<organism evidence="3 4">
    <name type="scientific">Comamonas nitrativorans</name>
    <dbReference type="NCBI Taxonomy" id="108437"/>
    <lineage>
        <taxon>Bacteria</taxon>
        <taxon>Pseudomonadati</taxon>
        <taxon>Pseudomonadota</taxon>
        <taxon>Betaproteobacteria</taxon>
        <taxon>Burkholderiales</taxon>
        <taxon>Comamonadaceae</taxon>
        <taxon>Comamonas</taxon>
    </lineage>
</organism>
<dbReference type="InterPro" id="IPR054828">
    <property type="entry name" value="Vit_B12_bind_prot"/>
</dbReference>
<feature type="domain" description="Fe/B12 periplasmic-binding" evidence="2">
    <location>
        <begin position="4"/>
        <end position="248"/>
    </location>
</feature>
<evidence type="ECO:0000313" key="3">
    <source>
        <dbReference type="EMBL" id="MFC4622618.1"/>
    </source>
</evidence>
<dbReference type="RefSeq" id="WP_377726128.1">
    <property type="nucleotide sequence ID" value="NZ_JBHSEW010000008.1"/>
</dbReference>
<dbReference type="EMBL" id="JBHSEW010000008">
    <property type="protein sequence ID" value="MFC4622618.1"/>
    <property type="molecule type" value="Genomic_DNA"/>
</dbReference>
<comment type="caution">
    <text evidence="3">The sequence shown here is derived from an EMBL/GenBank/DDBJ whole genome shotgun (WGS) entry which is preliminary data.</text>
</comment>
<dbReference type="InterPro" id="IPR002491">
    <property type="entry name" value="ABC_transptr_periplasmic_BD"/>
</dbReference>
<dbReference type="InterPro" id="IPR050902">
    <property type="entry name" value="ABC_Transporter_SBP"/>
</dbReference>
<proteinExistence type="predicted"/>
<dbReference type="PROSITE" id="PS50983">
    <property type="entry name" value="FE_B12_PBP"/>
    <property type="match status" value="1"/>
</dbReference>
<evidence type="ECO:0000313" key="4">
    <source>
        <dbReference type="Proteomes" id="UP001595967"/>
    </source>
</evidence>
<evidence type="ECO:0000256" key="1">
    <source>
        <dbReference type="ARBA" id="ARBA00022729"/>
    </source>
</evidence>
<accession>A0ABV9GX79</accession>
<dbReference type="SUPFAM" id="SSF53807">
    <property type="entry name" value="Helical backbone' metal receptor"/>
    <property type="match status" value="1"/>
</dbReference>
<dbReference type="Pfam" id="PF01497">
    <property type="entry name" value="Peripla_BP_2"/>
    <property type="match status" value="1"/>
</dbReference>
<dbReference type="PANTHER" id="PTHR30535">
    <property type="entry name" value="VITAMIN B12-BINDING PROTEIN"/>
    <property type="match status" value="1"/>
</dbReference>
<reference evidence="4" key="1">
    <citation type="journal article" date="2019" name="Int. J. Syst. Evol. Microbiol.">
        <title>The Global Catalogue of Microorganisms (GCM) 10K type strain sequencing project: providing services to taxonomists for standard genome sequencing and annotation.</title>
        <authorList>
            <consortium name="The Broad Institute Genomics Platform"/>
            <consortium name="The Broad Institute Genome Sequencing Center for Infectious Disease"/>
            <person name="Wu L."/>
            <person name="Ma J."/>
        </authorList>
    </citation>
    <scope>NUCLEOTIDE SEQUENCE [LARGE SCALE GENOMIC DNA]</scope>
    <source>
        <strain evidence="4">JCM 11650</strain>
    </source>
</reference>
<name>A0ABV9GX79_9BURK</name>
<dbReference type="Gene3D" id="3.40.50.1980">
    <property type="entry name" value="Nitrogenase molybdenum iron protein domain"/>
    <property type="match status" value="2"/>
</dbReference>
<keyword evidence="1" id="KW-0732">Signal</keyword>
<gene>
    <name evidence="3" type="ORF">ACFO3A_10375</name>
</gene>
<dbReference type="PANTHER" id="PTHR30535:SF34">
    <property type="entry name" value="MOLYBDATE-BINDING PROTEIN MOLA"/>
    <property type="match status" value="1"/>
</dbReference>
<dbReference type="Proteomes" id="UP001595967">
    <property type="component" value="Unassembled WGS sequence"/>
</dbReference>
<evidence type="ECO:0000259" key="2">
    <source>
        <dbReference type="PROSITE" id="PS50983"/>
    </source>
</evidence>
<protein>
    <submittedName>
        <fullName evidence="3">ABC transporter substrate-binding protein</fullName>
    </submittedName>
</protein>